<dbReference type="AlphaFoldDB" id="A0A387BLJ2"/>
<evidence type="ECO:0000313" key="2">
    <source>
        <dbReference type="EMBL" id="AYG01927.1"/>
    </source>
</evidence>
<name>A0A387BLJ2_9LACT</name>
<gene>
    <name evidence="2" type="ORF">D7I46_05135</name>
</gene>
<dbReference type="GO" id="GO:0016757">
    <property type="term" value="F:glycosyltransferase activity"/>
    <property type="evidence" value="ECO:0007669"/>
    <property type="project" value="InterPro"/>
</dbReference>
<organism evidence="2 3">
    <name type="scientific">Lactococcus allomyrinae</name>
    <dbReference type="NCBI Taxonomy" id="2419773"/>
    <lineage>
        <taxon>Bacteria</taxon>
        <taxon>Bacillati</taxon>
        <taxon>Bacillota</taxon>
        <taxon>Bacilli</taxon>
        <taxon>Lactobacillales</taxon>
        <taxon>Streptococcaceae</taxon>
        <taxon>Lactococcus</taxon>
    </lineage>
</organism>
<dbReference type="PANTHER" id="PTHR12526:SF630">
    <property type="entry name" value="GLYCOSYLTRANSFERASE"/>
    <property type="match status" value="1"/>
</dbReference>
<proteinExistence type="predicted"/>
<dbReference type="Proteomes" id="UP000269374">
    <property type="component" value="Chromosome"/>
</dbReference>
<dbReference type="EMBL" id="CP032627">
    <property type="protein sequence ID" value="AYG01927.1"/>
    <property type="molecule type" value="Genomic_DNA"/>
</dbReference>
<dbReference type="Pfam" id="PF00534">
    <property type="entry name" value="Glycos_transf_1"/>
    <property type="match status" value="1"/>
</dbReference>
<evidence type="ECO:0000259" key="1">
    <source>
        <dbReference type="Pfam" id="PF00534"/>
    </source>
</evidence>
<evidence type="ECO:0000313" key="3">
    <source>
        <dbReference type="Proteomes" id="UP000269374"/>
    </source>
</evidence>
<keyword evidence="2" id="KW-0808">Transferase</keyword>
<dbReference type="SUPFAM" id="SSF53756">
    <property type="entry name" value="UDP-Glycosyltransferase/glycogen phosphorylase"/>
    <property type="match status" value="1"/>
</dbReference>
<dbReference type="InterPro" id="IPR001296">
    <property type="entry name" value="Glyco_trans_1"/>
</dbReference>
<sequence>MNYFVNENIFTLNSGTEFSAAKRLQLFNNHGLPARLLTKNYNSQLAQDAARLNIEMADVLNMYNYFQETLDVPSQDIDVRYIEAIDKSYYHIESLNPNESVIKYHGKIIGKVLIAPATVGLVGAIEYYTDHLELMSKDIWDRRGFKSCTQYFLPDGNLGTEVFYDLQGQPKLEISHMNINNELHPTLYKLIDYKGKAYMFSTEEELFLFFLNEVAAQENAVFINDRISLAPTLIQVQGAVGKWQYLHEAHSPNQIPGTPVQVQDYLRPLFTSFIPFLDGIIVPTQQQKIEINKVFRFKRVLALPDTFSEHIDRVSHQLSERKCNEIIVLGRLAEERGVMDLVEILTQIKLQKPEAELVFYGYPSPANMENLLKEAFKQAGMSQFDVHFKGYKSSDELAELLKQAALVINPAHAESFGIATLQAMSYGVPIVAYKVKYGTRELIEHKKNGWIVPLGEVEQFADAVVTLLSDAKQWTAYSQAAYEKAQTFNEEQAWQKWEETQITAENLFVKEVNP</sequence>
<reference evidence="2 3" key="1">
    <citation type="submission" date="2018-09" db="EMBL/GenBank/DDBJ databases">
        <title>Genome sequencing of strain 1JSPR-7.</title>
        <authorList>
            <person name="Heo J."/>
            <person name="Kim S.-J."/>
            <person name="Kwon S.-W."/>
        </authorList>
    </citation>
    <scope>NUCLEOTIDE SEQUENCE [LARGE SCALE GENOMIC DNA]</scope>
    <source>
        <strain evidence="2 3">1JSPR-7</strain>
    </source>
</reference>
<dbReference type="PANTHER" id="PTHR12526">
    <property type="entry name" value="GLYCOSYLTRANSFERASE"/>
    <property type="match status" value="1"/>
</dbReference>
<dbReference type="RefSeq" id="WP_120773296.1">
    <property type="nucleotide sequence ID" value="NZ_CP032627.1"/>
</dbReference>
<dbReference type="OrthoDB" id="9765175at2"/>
<protein>
    <submittedName>
        <fullName evidence="2">Glycosyltransferase</fullName>
    </submittedName>
</protein>
<accession>A0A387BLJ2</accession>
<dbReference type="Gene3D" id="3.40.50.2000">
    <property type="entry name" value="Glycogen Phosphorylase B"/>
    <property type="match status" value="3"/>
</dbReference>
<feature type="domain" description="Glycosyl transferase family 1" evidence="1">
    <location>
        <begin position="322"/>
        <end position="483"/>
    </location>
</feature>
<dbReference type="KEGG" id="lact:D7I46_05135"/>
<keyword evidence="3" id="KW-1185">Reference proteome</keyword>